<dbReference type="PANTHER" id="PTHR33922">
    <property type="entry name" value="OS01G0888066 PROTEIN-RELATED"/>
    <property type="match status" value="1"/>
</dbReference>
<dbReference type="EMBL" id="MLAU01009043">
    <property type="protein sequence ID" value="OIW20403.1"/>
    <property type="molecule type" value="Genomic_DNA"/>
</dbReference>
<dbReference type="Proteomes" id="UP000188354">
    <property type="component" value="Unassembled WGS sequence"/>
</dbReference>
<feature type="region of interest" description="Disordered" evidence="1">
    <location>
        <begin position="219"/>
        <end position="251"/>
    </location>
</feature>
<accession>A0A394DB97</accession>
<feature type="compositionally biased region" description="Acidic residues" evidence="1">
    <location>
        <begin position="13"/>
        <end position="22"/>
    </location>
</feature>
<feature type="region of interest" description="Disordered" evidence="1">
    <location>
        <begin position="289"/>
        <end position="318"/>
    </location>
</feature>
<feature type="compositionally biased region" description="Polar residues" evidence="1">
    <location>
        <begin position="174"/>
        <end position="186"/>
    </location>
</feature>
<feature type="compositionally biased region" description="Basic and acidic residues" evidence="1">
    <location>
        <begin position="302"/>
        <end position="318"/>
    </location>
</feature>
<feature type="compositionally biased region" description="Low complexity" evidence="1">
    <location>
        <begin position="120"/>
        <end position="153"/>
    </location>
</feature>
<feature type="region of interest" description="Disordered" evidence="1">
    <location>
        <begin position="119"/>
        <end position="189"/>
    </location>
</feature>
<feature type="compositionally biased region" description="Polar residues" evidence="1">
    <location>
        <begin position="290"/>
        <end position="300"/>
    </location>
</feature>
<reference evidence="2 3" key="1">
    <citation type="journal article" date="2017" name="Plant Biotechnol. J.">
        <title>A comprehensive draft genome sequence for lupin (Lupinus angustifolius), an emerging health food: insights into plant-microbe interactions and legume evolution.</title>
        <authorList>
            <person name="Hane J.K."/>
            <person name="Ming Y."/>
            <person name="Kamphuis L.G."/>
            <person name="Nelson M.N."/>
            <person name="Garg G."/>
            <person name="Atkins C.A."/>
            <person name="Bayer P.E."/>
            <person name="Bravo A."/>
            <person name="Bringans S."/>
            <person name="Cannon S."/>
            <person name="Edwards D."/>
            <person name="Foley R."/>
            <person name="Gao L.L."/>
            <person name="Harrison M.J."/>
            <person name="Huang W."/>
            <person name="Hurgobin B."/>
            <person name="Li S."/>
            <person name="Liu C.W."/>
            <person name="McGrath A."/>
            <person name="Morahan G."/>
            <person name="Murray J."/>
            <person name="Weller J."/>
            <person name="Jian J."/>
            <person name="Singh K.B."/>
        </authorList>
    </citation>
    <scope>NUCLEOTIDE SEQUENCE [LARGE SCALE GENOMIC DNA]</scope>
    <source>
        <strain evidence="3">cv. Tanjil</strain>
        <tissue evidence="2">Whole plant</tissue>
    </source>
</reference>
<sequence>MRTNNVQRKCDQEENVEDDDEELSLGDLPITLINMTTQDQLRKEDSLGDNETQEEFYFLISKEQEMCAADDVFFQGQILPLSSKACLLAKYNDDKGNHQLNHSDLIRFKSLDISLSEIQSNSSPSKSVRSHNSSRSTSSTTTTTTPRISISNSKTKNQFYTHPSPKSQLKKAPPNQTSGGKSSSTRKYLRIGVIPTPEIRLKDLKIRSTTTTTTTKPFVARTHKKCEGQNSNNSRESVKKSNKTGHQVDNNKHHGFKKFVHKGGGLFRSGCKCSVETVRSSIVKIKGGTKNANVTESTQQHTKKEEVVELKKRKHGDK</sequence>
<proteinExistence type="predicted"/>
<protein>
    <submittedName>
        <fullName evidence="2">Uncharacterized protein</fullName>
    </submittedName>
</protein>
<organism evidence="2 3">
    <name type="scientific">Lupinus angustifolius</name>
    <name type="common">Narrow-leaved blue lupine</name>
    <dbReference type="NCBI Taxonomy" id="3871"/>
    <lineage>
        <taxon>Eukaryota</taxon>
        <taxon>Viridiplantae</taxon>
        <taxon>Streptophyta</taxon>
        <taxon>Embryophyta</taxon>
        <taxon>Tracheophyta</taxon>
        <taxon>Spermatophyta</taxon>
        <taxon>Magnoliopsida</taxon>
        <taxon>eudicotyledons</taxon>
        <taxon>Gunneridae</taxon>
        <taxon>Pentapetalae</taxon>
        <taxon>rosids</taxon>
        <taxon>fabids</taxon>
        <taxon>Fabales</taxon>
        <taxon>Fabaceae</taxon>
        <taxon>Papilionoideae</taxon>
        <taxon>50 kb inversion clade</taxon>
        <taxon>genistoids sensu lato</taxon>
        <taxon>core genistoids</taxon>
        <taxon>Genisteae</taxon>
        <taxon>Lupinus</taxon>
    </lineage>
</organism>
<comment type="caution">
    <text evidence="2">The sequence shown here is derived from an EMBL/GenBank/DDBJ whole genome shotgun (WGS) entry which is preliminary data.</text>
</comment>
<feature type="region of interest" description="Disordered" evidence="1">
    <location>
        <begin position="1"/>
        <end position="22"/>
    </location>
</feature>
<dbReference type="PANTHER" id="PTHR33922:SF2">
    <property type="entry name" value="OS07G0589600 PROTEIN"/>
    <property type="match status" value="1"/>
</dbReference>
<gene>
    <name evidence="2" type="ORF">TanjilG_11063</name>
</gene>
<keyword evidence="3" id="KW-1185">Reference proteome</keyword>
<dbReference type="AlphaFoldDB" id="A0A394DB97"/>
<evidence type="ECO:0000256" key="1">
    <source>
        <dbReference type="SAM" id="MobiDB-lite"/>
    </source>
</evidence>
<evidence type="ECO:0000313" key="2">
    <source>
        <dbReference type="EMBL" id="OIW20403.1"/>
    </source>
</evidence>
<name>A0A394DB97_LUPAN</name>
<feature type="compositionally biased region" description="Polar residues" evidence="1">
    <location>
        <begin position="154"/>
        <end position="167"/>
    </location>
</feature>
<dbReference type="Gramene" id="OIW20403">
    <property type="protein sequence ID" value="OIW20403"/>
    <property type="gene ID" value="TanjilG_11063"/>
</dbReference>
<evidence type="ECO:0000313" key="3">
    <source>
        <dbReference type="Proteomes" id="UP000188354"/>
    </source>
</evidence>